<dbReference type="Proteomes" id="UP000315471">
    <property type="component" value="Unassembled WGS sequence"/>
</dbReference>
<feature type="chain" id="PRO_5023050745" description="DUF1571 domain-containing protein" evidence="1">
    <location>
        <begin position="28"/>
        <end position="281"/>
    </location>
</feature>
<accession>A0A5C6E0J0</accession>
<dbReference type="OrthoDB" id="5456309at2"/>
<sequence length="281" mass="32046" precursor="true">MNQFGQHLLSGLATIFCMFGLIANAPADEIASKEPTTDTHPLLEPLRYANLHCDYIEKNIRDYSCYIFKRERMNGELQKAQCIQVQMRCAPSDGGRTDRPMAVFLNYLAPSSLRGRKVLYVEGKNNGMMLVRKGGLSFNYVKLEIDPHGSAAKRESNYPITDLGFDKMIQRLIELVTNDMENDPDATNTKVSYFRKAKVKDRVCTHIQVVHPNRVDGVEFHKASLFFDDTLHVPIRITVHDWPEREGMEPPLIEEYTYVNLQLNVGLTDADFSKTKLDSPE</sequence>
<evidence type="ECO:0000313" key="2">
    <source>
        <dbReference type="EMBL" id="TWU41477.1"/>
    </source>
</evidence>
<keyword evidence="1" id="KW-0732">Signal</keyword>
<organism evidence="2 3">
    <name type="scientific">Novipirellula aureliae</name>
    <dbReference type="NCBI Taxonomy" id="2527966"/>
    <lineage>
        <taxon>Bacteria</taxon>
        <taxon>Pseudomonadati</taxon>
        <taxon>Planctomycetota</taxon>
        <taxon>Planctomycetia</taxon>
        <taxon>Pirellulales</taxon>
        <taxon>Pirellulaceae</taxon>
        <taxon>Novipirellula</taxon>
    </lineage>
</organism>
<name>A0A5C6E0J0_9BACT</name>
<dbReference type="RefSeq" id="WP_146600283.1">
    <property type="nucleotide sequence ID" value="NZ_SJPY01000004.1"/>
</dbReference>
<evidence type="ECO:0000256" key="1">
    <source>
        <dbReference type="SAM" id="SignalP"/>
    </source>
</evidence>
<gene>
    <name evidence="2" type="ORF">Q31b_29260</name>
</gene>
<dbReference type="EMBL" id="SJPY01000004">
    <property type="protein sequence ID" value="TWU41477.1"/>
    <property type="molecule type" value="Genomic_DNA"/>
</dbReference>
<evidence type="ECO:0000313" key="3">
    <source>
        <dbReference type="Proteomes" id="UP000315471"/>
    </source>
</evidence>
<evidence type="ECO:0008006" key="4">
    <source>
        <dbReference type="Google" id="ProtNLM"/>
    </source>
</evidence>
<dbReference type="InterPro" id="IPR011465">
    <property type="entry name" value="DUF1571"/>
</dbReference>
<keyword evidence="3" id="KW-1185">Reference proteome</keyword>
<comment type="caution">
    <text evidence="2">The sequence shown here is derived from an EMBL/GenBank/DDBJ whole genome shotgun (WGS) entry which is preliminary data.</text>
</comment>
<protein>
    <recommendedName>
        <fullName evidence="4">DUF1571 domain-containing protein</fullName>
    </recommendedName>
</protein>
<dbReference type="Pfam" id="PF07608">
    <property type="entry name" value="DUF1571"/>
    <property type="match status" value="1"/>
</dbReference>
<feature type="signal peptide" evidence="1">
    <location>
        <begin position="1"/>
        <end position="27"/>
    </location>
</feature>
<reference evidence="2 3" key="1">
    <citation type="submission" date="2019-02" db="EMBL/GenBank/DDBJ databases">
        <title>Deep-cultivation of Planctomycetes and their phenomic and genomic characterization uncovers novel biology.</title>
        <authorList>
            <person name="Wiegand S."/>
            <person name="Jogler M."/>
            <person name="Boedeker C."/>
            <person name="Pinto D."/>
            <person name="Vollmers J."/>
            <person name="Rivas-Marin E."/>
            <person name="Kohn T."/>
            <person name="Peeters S.H."/>
            <person name="Heuer A."/>
            <person name="Rast P."/>
            <person name="Oberbeckmann S."/>
            <person name="Bunk B."/>
            <person name="Jeske O."/>
            <person name="Meyerdierks A."/>
            <person name="Storesund J.E."/>
            <person name="Kallscheuer N."/>
            <person name="Luecker S."/>
            <person name="Lage O.M."/>
            <person name="Pohl T."/>
            <person name="Merkel B.J."/>
            <person name="Hornburger P."/>
            <person name="Mueller R.-W."/>
            <person name="Bruemmer F."/>
            <person name="Labrenz M."/>
            <person name="Spormann A.M."/>
            <person name="Op Den Camp H."/>
            <person name="Overmann J."/>
            <person name="Amann R."/>
            <person name="Jetten M.S.M."/>
            <person name="Mascher T."/>
            <person name="Medema M.H."/>
            <person name="Devos D.P."/>
            <person name="Kaster A.-K."/>
            <person name="Ovreas L."/>
            <person name="Rohde M."/>
            <person name="Galperin M.Y."/>
            <person name="Jogler C."/>
        </authorList>
    </citation>
    <scope>NUCLEOTIDE SEQUENCE [LARGE SCALE GENOMIC DNA]</scope>
    <source>
        <strain evidence="2 3">Q31b</strain>
    </source>
</reference>
<proteinExistence type="predicted"/>
<dbReference type="AlphaFoldDB" id="A0A5C6E0J0"/>